<feature type="domain" description="HTH tetR-type" evidence="3">
    <location>
        <begin position="22"/>
        <end position="82"/>
    </location>
</feature>
<keyword evidence="1 2" id="KW-0238">DNA-binding</keyword>
<dbReference type="GO" id="GO:0003677">
    <property type="term" value="F:DNA binding"/>
    <property type="evidence" value="ECO:0007669"/>
    <property type="project" value="UniProtKB-UniRule"/>
</dbReference>
<accession>A0A0X8G8K7</accession>
<reference evidence="5" key="1">
    <citation type="submission" date="2015-12" db="EMBL/GenBank/DDBJ databases">
        <title>Complete genome sequence of Lutibacter profundus strain LP1.</title>
        <authorList>
            <person name="Wissuwa J."/>
            <person name="Le Moine Bauer S."/>
            <person name="Stokke R."/>
            <person name="Dahle H."/>
            <person name="Steen I.H."/>
        </authorList>
    </citation>
    <scope>NUCLEOTIDE SEQUENCE [LARGE SCALE GENOMIC DNA]</scope>
    <source>
        <strain evidence="5">LP1</strain>
    </source>
</reference>
<proteinExistence type="predicted"/>
<dbReference type="OrthoDB" id="649282at2"/>
<dbReference type="PROSITE" id="PS50977">
    <property type="entry name" value="HTH_TETR_2"/>
    <property type="match status" value="1"/>
</dbReference>
<gene>
    <name evidence="4" type="ORF">Lupro_12595</name>
</gene>
<dbReference type="Proteomes" id="UP000059672">
    <property type="component" value="Chromosome"/>
</dbReference>
<evidence type="ECO:0000259" key="3">
    <source>
        <dbReference type="PROSITE" id="PS50977"/>
    </source>
</evidence>
<dbReference type="RefSeq" id="WP_068211017.1">
    <property type="nucleotide sequence ID" value="NZ_CP013355.1"/>
</dbReference>
<protein>
    <submittedName>
        <fullName evidence="4">TetR family transcriptional regulator</fullName>
    </submittedName>
</protein>
<dbReference type="EMBL" id="CP013355">
    <property type="protein sequence ID" value="AMC12049.1"/>
    <property type="molecule type" value="Genomic_DNA"/>
</dbReference>
<reference evidence="4 5" key="2">
    <citation type="journal article" date="2016" name="Int. J. Syst. Evol. Microbiol.">
        <title>Lutibacter profundi sp. nov., isolated from a deep-sea hydrothermal system on the Arctic Mid-Ocean Ridge and emended description of the genus Lutibacter.</title>
        <authorList>
            <person name="Le Moine Bauer S."/>
            <person name="Roalkvam I."/>
            <person name="Steen I.H."/>
            <person name="Dahle H."/>
        </authorList>
    </citation>
    <scope>NUCLEOTIDE SEQUENCE [LARGE SCALE GENOMIC DNA]</scope>
    <source>
        <strain evidence="4 5">LP1</strain>
    </source>
</reference>
<evidence type="ECO:0000256" key="1">
    <source>
        <dbReference type="ARBA" id="ARBA00023125"/>
    </source>
</evidence>
<dbReference type="PATRIC" id="fig|1622118.3.peg.2581"/>
<name>A0A0X8G8K7_9FLAO</name>
<dbReference type="KEGG" id="lut:Lupro_12595"/>
<dbReference type="Pfam" id="PF00440">
    <property type="entry name" value="TetR_N"/>
    <property type="match status" value="1"/>
</dbReference>
<evidence type="ECO:0000313" key="4">
    <source>
        <dbReference type="EMBL" id="AMC12049.1"/>
    </source>
</evidence>
<dbReference type="InterPro" id="IPR001647">
    <property type="entry name" value="HTH_TetR"/>
</dbReference>
<keyword evidence="5" id="KW-1185">Reference proteome</keyword>
<dbReference type="InterPro" id="IPR009057">
    <property type="entry name" value="Homeodomain-like_sf"/>
</dbReference>
<dbReference type="Gene3D" id="1.10.357.10">
    <property type="entry name" value="Tetracycline Repressor, domain 2"/>
    <property type="match status" value="1"/>
</dbReference>
<evidence type="ECO:0000256" key="2">
    <source>
        <dbReference type="PROSITE-ProRule" id="PRU00335"/>
    </source>
</evidence>
<dbReference type="SUPFAM" id="SSF46689">
    <property type="entry name" value="Homeodomain-like"/>
    <property type="match status" value="1"/>
</dbReference>
<organism evidence="4 5">
    <name type="scientific">Lutibacter profundi</name>
    <dbReference type="NCBI Taxonomy" id="1622118"/>
    <lineage>
        <taxon>Bacteria</taxon>
        <taxon>Pseudomonadati</taxon>
        <taxon>Bacteroidota</taxon>
        <taxon>Flavobacteriia</taxon>
        <taxon>Flavobacteriales</taxon>
        <taxon>Flavobacteriaceae</taxon>
        <taxon>Lutibacter</taxon>
    </lineage>
</organism>
<sequence length="223" mass="26235">MKDLKIQINVSSDTFIRDPNSSELGRRIIFNGINLIDELGFESFTFKKLGEKIGSPESSIYRYFESKHMLLVYLTNWYWSWIEYKLVFSTINLSSSKEKLEKAIKILTETIKTDDLFSYVNETTLDRIIMNEGGKVYHIKDVDKENKKGYFKVYMQVVQRVSEIVLELNPKYKFSHMLISTIIEGAYQQRFFAEHIPALTDIDKKNEKTITEFYTKLVFNAIK</sequence>
<dbReference type="STRING" id="1622118.Lupro_12595"/>
<dbReference type="AlphaFoldDB" id="A0A0X8G8K7"/>
<feature type="DNA-binding region" description="H-T-H motif" evidence="2">
    <location>
        <begin position="45"/>
        <end position="64"/>
    </location>
</feature>
<evidence type="ECO:0000313" key="5">
    <source>
        <dbReference type="Proteomes" id="UP000059672"/>
    </source>
</evidence>